<organism evidence="1 2">
    <name type="scientific">Devosia albogilva</name>
    <dbReference type="NCBI Taxonomy" id="429726"/>
    <lineage>
        <taxon>Bacteria</taxon>
        <taxon>Pseudomonadati</taxon>
        <taxon>Pseudomonadota</taxon>
        <taxon>Alphaproteobacteria</taxon>
        <taxon>Hyphomicrobiales</taxon>
        <taxon>Devosiaceae</taxon>
        <taxon>Devosia</taxon>
    </lineage>
</organism>
<evidence type="ECO:0000313" key="2">
    <source>
        <dbReference type="Proteomes" id="UP001597521"/>
    </source>
</evidence>
<comment type="caution">
    <text evidence="1">The sequence shown here is derived from an EMBL/GenBank/DDBJ whole genome shotgun (WGS) entry which is preliminary data.</text>
</comment>
<dbReference type="RefSeq" id="WP_386833149.1">
    <property type="nucleotide sequence ID" value="NZ_JBHUNP010000001.1"/>
</dbReference>
<name>A0ABW5QJY6_9HYPH</name>
<sequence length="56" mass="6136">MQVNVFMSAVQHKGATPTFLLLPLRPQATIPQHPQGLEGQYVTTTEADHSIIGYSD</sequence>
<reference evidence="2" key="1">
    <citation type="journal article" date="2019" name="Int. J. Syst. Evol. Microbiol.">
        <title>The Global Catalogue of Microorganisms (GCM) 10K type strain sequencing project: providing services to taxonomists for standard genome sequencing and annotation.</title>
        <authorList>
            <consortium name="The Broad Institute Genomics Platform"/>
            <consortium name="The Broad Institute Genome Sequencing Center for Infectious Disease"/>
            <person name="Wu L."/>
            <person name="Ma J."/>
        </authorList>
    </citation>
    <scope>NUCLEOTIDE SEQUENCE [LARGE SCALE GENOMIC DNA]</scope>
    <source>
        <strain evidence="2">CCM 7427</strain>
    </source>
</reference>
<gene>
    <name evidence="1" type="ORF">ACFSX5_09770</name>
</gene>
<dbReference type="Proteomes" id="UP001597521">
    <property type="component" value="Unassembled WGS sequence"/>
</dbReference>
<dbReference type="EMBL" id="JBHUNP010000001">
    <property type="protein sequence ID" value="MFD2648077.1"/>
    <property type="molecule type" value="Genomic_DNA"/>
</dbReference>
<evidence type="ECO:0000313" key="1">
    <source>
        <dbReference type="EMBL" id="MFD2648077.1"/>
    </source>
</evidence>
<proteinExistence type="predicted"/>
<protein>
    <submittedName>
        <fullName evidence="1">Uncharacterized protein</fullName>
    </submittedName>
</protein>
<accession>A0ABW5QJY6</accession>
<keyword evidence="2" id="KW-1185">Reference proteome</keyword>